<name>A0A0F9CKS6_9ZZZZ</name>
<dbReference type="AlphaFoldDB" id="A0A0F9CKS6"/>
<sequence length="67" mass="7643">MPEYVSRKTVKQILGAHADQFDVILLFGDPLETKPIEPYGQSVVQEMYDQARAFRAYCSEDEGVTYP</sequence>
<dbReference type="EMBL" id="LAZR01035618">
    <property type="protein sequence ID" value="KKL27042.1"/>
    <property type="molecule type" value="Genomic_DNA"/>
</dbReference>
<evidence type="ECO:0000313" key="1">
    <source>
        <dbReference type="EMBL" id="KKL27042.1"/>
    </source>
</evidence>
<accession>A0A0F9CKS6</accession>
<gene>
    <name evidence="1" type="ORF">LCGC14_2389130</name>
</gene>
<comment type="caution">
    <text evidence="1">The sequence shown here is derived from an EMBL/GenBank/DDBJ whole genome shotgun (WGS) entry which is preliminary data.</text>
</comment>
<proteinExistence type="predicted"/>
<organism evidence="1">
    <name type="scientific">marine sediment metagenome</name>
    <dbReference type="NCBI Taxonomy" id="412755"/>
    <lineage>
        <taxon>unclassified sequences</taxon>
        <taxon>metagenomes</taxon>
        <taxon>ecological metagenomes</taxon>
    </lineage>
</organism>
<reference evidence="1" key="1">
    <citation type="journal article" date="2015" name="Nature">
        <title>Complex archaea that bridge the gap between prokaryotes and eukaryotes.</title>
        <authorList>
            <person name="Spang A."/>
            <person name="Saw J.H."/>
            <person name="Jorgensen S.L."/>
            <person name="Zaremba-Niedzwiedzka K."/>
            <person name="Martijn J."/>
            <person name="Lind A.E."/>
            <person name="van Eijk R."/>
            <person name="Schleper C."/>
            <person name="Guy L."/>
            <person name="Ettema T.J."/>
        </authorList>
    </citation>
    <scope>NUCLEOTIDE SEQUENCE</scope>
</reference>
<protein>
    <submittedName>
        <fullName evidence="1">Uncharacterized protein</fullName>
    </submittedName>
</protein>